<proteinExistence type="predicted"/>
<dbReference type="EMBL" id="CAJVPP010008592">
    <property type="protein sequence ID" value="CAG8698060.1"/>
    <property type="molecule type" value="Genomic_DNA"/>
</dbReference>
<gene>
    <name evidence="1" type="ORF">FMOSSE_LOCUS13683</name>
</gene>
<organism evidence="1 2">
    <name type="scientific">Funneliformis mosseae</name>
    <name type="common">Endomycorrhizal fungus</name>
    <name type="synonym">Glomus mosseae</name>
    <dbReference type="NCBI Taxonomy" id="27381"/>
    <lineage>
        <taxon>Eukaryota</taxon>
        <taxon>Fungi</taxon>
        <taxon>Fungi incertae sedis</taxon>
        <taxon>Mucoromycota</taxon>
        <taxon>Glomeromycotina</taxon>
        <taxon>Glomeromycetes</taxon>
        <taxon>Glomerales</taxon>
        <taxon>Glomeraceae</taxon>
        <taxon>Funneliformis</taxon>
    </lineage>
</organism>
<comment type="caution">
    <text evidence="1">The sequence shown here is derived from an EMBL/GenBank/DDBJ whole genome shotgun (WGS) entry which is preliminary data.</text>
</comment>
<sequence length="55" mass="6191">AENGLKVAMYNAGNLHFKGCGGAKRDIQKAIYYMKLAAYNEYAPAIKFCKEHHIE</sequence>
<dbReference type="Proteomes" id="UP000789375">
    <property type="component" value="Unassembled WGS sequence"/>
</dbReference>
<dbReference type="AlphaFoldDB" id="A0A9N9HNG8"/>
<evidence type="ECO:0000313" key="2">
    <source>
        <dbReference type="Proteomes" id="UP000789375"/>
    </source>
</evidence>
<evidence type="ECO:0000313" key="1">
    <source>
        <dbReference type="EMBL" id="CAG8698060.1"/>
    </source>
</evidence>
<name>A0A9N9HNG8_FUNMO</name>
<dbReference type="SUPFAM" id="SSF81901">
    <property type="entry name" value="HCP-like"/>
    <property type="match status" value="1"/>
</dbReference>
<dbReference type="Gene3D" id="1.25.40.10">
    <property type="entry name" value="Tetratricopeptide repeat domain"/>
    <property type="match status" value="1"/>
</dbReference>
<accession>A0A9N9HNG8</accession>
<reference evidence="1" key="1">
    <citation type="submission" date="2021-06" db="EMBL/GenBank/DDBJ databases">
        <authorList>
            <person name="Kallberg Y."/>
            <person name="Tangrot J."/>
            <person name="Rosling A."/>
        </authorList>
    </citation>
    <scope>NUCLEOTIDE SEQUENCE</scope>
    <source>
        <strain evidence="1">87-6 pot B 2015</strain>
    </source>
</reference>
<feature type="non-terminal residue" evidence="1">
    <location>
        <position position="1"/>
    </location>
</feature>
<keyword evidence="2" id="KW-1185">Reference proteome</keyword>
<dbReference type="InterPro" id="IPR011990">
    <property type="entry name" value="TPR-like_helical_dom_sf"/>
</dbReference>
<protein>
    <submittedName>
        <fullName evidence="1">8608_t:CDS:1</fullName>
    </submittedName>
</protein>